<protein>
    <recommendedName>
        <fullName evidence="4">Type II secretion system protein GspC N-terminal domain-containing protein</fullName>
    </recommendedName>
</protein>
<dbReference type="Proteomes" id="UP000503336">
    <property type="component" value="Chromosome"/>
</dbReference>
<evidence type="ECO:0000256" key="1">
    <source>
        <dbReference type="SAM" id="MobiDB-lite"/>
    </source>
</evidence>
<dbReference type="RefSeq" id="WP_165096918.1">
    <property type="nucleotide sequence ID" value="NZ_CP049056.1"/>
</dbReference>
<evidence type="ECO:0000313" key="2">
    <source>
        <dbReference type="EMBL" id="QIE55272.1"/>
    </source>
</evidence>
<feature type="region of interest" description="Disordered" evidence="1">
    <location>
        <begin position="32"/>
        <end position="56"/>
    </location>
</feature>
<evidence type="ECO:0000313" key="3">
    <source>
        <dbReference type="Proteomes" id="UP000503336"/>
    </source>
</evidence>
<dbReference type="KEGG" id="hdh:G5B40_07265"/>
<feature type="compositionally biased region" description="Low complexity" evidence="1">
    <location>
        <begin position="34"/>
        <end position="43"/>
    </location>
</feature>
<reference evidence="2 3" key="1">
    <citation type="submission" date="2020-02" db="EMBL/GenBank/DDBJ databases">
        <title>complete genome sequence of Rhodobacteraceae bacterium.</title>
        <authorList>
            <person name="Park J."/>
            <person name="Kim Y.-S."/>
            <person name="Kim K.-H."/>
        </authorList>
    </citation>
    <scope>NUCLEOTIDE SEQUENCE [LARGE SCALE GENOMIC DNA]</scope>
    <source>
        <strain evidence="2 3">RR4-56</strain>
    </source>
</reference>
<organism evidence="2 3">
    <name type="scientific">Pikeienuella piscinae</name>
    <dbReference type="NCBI Taxonomy" id="2748098"/>
    <lineage>
        <taxon>Bacteria</taxon>
        <taxon>Pseudomonadati</taxon>
        <taxon>Pseudomonadota</taxon>
        <taxon>Alphaproteobacteria</taxon>
        <taxon>Rhodobacterales</taxon>
        <taxon>Paracoccaceae</taxon>
        <taxon>Pikeienuella</taxon>
    </lineage>
</organism>
<accession>A0A7L5BUH4</accession>
<keyword evidence="3" id="KW-1185">Reference proteome</keyword>
<proteinExistence type="predicted"/>
<dbReference type="EMBL" id="CP049056">
    <property type="protein sequence ID" value="QIE55272.1"/>
    <property type="molecule type" value="Genomic_DNA"/>
</dbReference>
<gene>
    <name evidence="2" type="ORF">G5B40_07265</name>
</gene>
<dbReference type="AlphaFoldDB" id="A0A7L5BUH4"/>
<evidence type="ECO:0008006" key="4">
    <source>
        <dbReference type="Google" id="ProtNLM"/>
    </source>
</evidence>
<name>A0A7L5BUH4_9RHOB</name>
<sequence>MRMVAILTLFALTAGFGWIGAFPWLQRTPPAAPAAPSAALETPAPAPTPEADAKPTNLAPFVARPLFSAARRPPPPPEAPGVAIEAPRPDLLFGRYEIAGVVMLGDSALALLRDADGGLIRLRAGDSIATGPAGHETGEADIVKITLDSLTFRHDGATVAAPVRREGSKTE</sequence>